<protein>
    <submittedName>
        <fullName evidence="2">Uncharacterized protein</fullName>
    </submittedName>
</protein>
<organism evidence="2">
    <name type="scientific">Dickeya oryzae</name>
    <dbReference type="NCBI Taxonomy" id="1240404"/>
    <lineage>
        <taxon>Bacteria</taxon>
        <taxon>Pseudomonadati</taxon>
        <taxon>Pseudomonadota</taxon>
        <taxon>Gammaproteobacteria</taxon>
        <taxon>Enterobacterales</taxon>
        <taxon>Pectobacteriaceae</taxon>
        <taxon>Dickeya</taxon>
    </lineage>
</organism>
<keyword evidence="1" id="KW-1133">Transmembrane helix</keyword>
<reference evidence="2" key="1">
    <citation type="submission" date="2024-07" db="EMBL/GenBank/DDBJ databases">
        <authorList>
            <person name="Pedron J."/>
        </authorList>
    </citation>
    <scope>NUCLEOTIDE SEQUENCE</scope>
    <source>
        <strain evidence="2">A642-S2-A17</strain>
    </source>
</reference>
<evidence type="ECO:0000313" key="2">
    <source>
        <dbReference type="EMBL" id="XDL13239.1"/>
    </source>
</evidence>
<proteinExistence type="predicted"/>
<keyword evidence="1" id="KW-0472">Membrane</keyword>
<feature type="transmembrane region" description="Helical" evidence="1">
    <location>
        <begin position="16"/>
        <end position="35"/>
    </location>
</feature>
<sequence>MNINLVTLLNPLKDDLARCISAFGIIGFGFTWVAYSLGGEEAFEKVFASLISSEPLYKRLFFGTYFFGVMIDISSNYLICKFKFNLCLINKIAVQLRGNCETLFLLLAGTSLTGVKVLSDHPAEGNPDDVLEFCFFFLFIYALSLCGVEYLKKQFSTHYSNGDRNTTNVSYRQ</sequence>
<dbReference type="RefSeq" id="WP_210192680.1">
    <property type="nucleotide sequence ID" value="NZ_CP162411.1"/>
</dbReference>
<dbReference type="EMBL" id="CP162411">
    <property type="protein sequence ID" value="XDL13239.1"/>
    <property type="molecule type" value="Genomic_DNA"/>
</dbReference>
<feature type="transmembrane region" description="Helical" evidence="1">
    <location>
        <begin position="100"/>
        <end position="118"/>
    </location>
</feature>
<accession>A0AB39ICN1</accession>
<feature type="transmembrane region" description="Helical" evidence="1">
    <location>
        <begin position="60"/>
        <end position="79"/>
    </location>
</feature>
<gene>
    <name evidence="2" type="ORF">LF923_0013585</name>
</gene>
<feature type="transmembrane region" description="Helical" evidence="1">
    <location>
        <begin position="130"/>
        <end position="151"/>
    </location>
</feature>
<name>A0AB39ICN1_9GAMM</name>
<keyword evidence="1" id="KW-0812">Transmembrane</keyword>
<evidence type="ECO:0000256" key="1">
    <source>
        <dbReference type="SAM" id="Phobius"/>
    </source>
</evidence>
<dbReference type="AlphaFoldDB" id="A0AB39ICN1"/>